<name>A0ABY9E530_9GAMM</name>
<dbReference type="EMBL" id="CP098023">
    <property type="protein sequence ID" value="WKD48135.1"/>
    <property type="molecule type" value="Genomic_DNA"/>
</dbReference>
<sequence length="57" mass="6022">MLSRILDSGHSAVKSCYTGNQILAILRQTGVGASVLQLYRAHGQGGISFISGMKITD</sequence>
<evidence type="ECO:0000313" key="1">
    <source>
        <dbReference type="EMBL" id="WKD48135.1"/>
    </source>
</evidence>
<dbReference type="RefSeq" id="WP_301413754.1">
    <property type="nucleotide sequence ID" value="NZ_CP098023.1"/>
</dbReference>
<accession>A0ABY9E530</accession>
<keyword evidence="2" id="KW-1185">Reference proteome</keyword>
<dbReference type="Proteomes" id="UP001321520">
    <property type="component" value="Chromosome"/>
</dbReference>
<organism evidence="1 2">
    <name type="scientific">Microbulbifer spongiae</name>
    <dbReference type="NCBI Taxonomy" id="2944933"/>
    <lineage>
        <taxon>Bacteria</taxon>
        <taxon>Pseudomonadati</taxon>
        <taxon>Pseudomonadota</taxon>
        <taxon>Gammaproteobacteria</taxon>
        <taxon>Cellvibrionales</taxon>
        <taxon>Microbulbiferaceae</taxon>
        <taxon>Microbulbifer</taxon>
    </lineage>
</organism>
<gene>
    <name evidence="1" type="ORF">M8T91_09225</name>
</gene>
<proteinExistence type="predicted"/>
<protein>
    <submittedName>
        <fullName evidence="1">Uncharacterized protein</fullName>
    </submittedName>
</protein>
<evidence type="ECO:0000313" key="2">
    <source>
        <dbReference type="Proteomes" id="UP001321520"/>
    </source>
</evidence>
<reference evidence="1 2" key="1">
    <citation type="submission" date="2022-05" db="EMBL/GenBank/DDBJ databases">
        <title>Microbulbifer sp. nov., isolated from sponge.</title>
        <authorList>
            <person name="Gao L."/>
        </authorList>
    </citation>
    <scope>NUCLEOTIDE SEQUENCE [LARGE SCALE GENOMIC DNA]</scope>
    <source>
        <strain evidence="1 2">MI-G</strain>
    </source>
</reference>